<dbReference type="EMBL" id="JAFEKC020000003">
    <property type="protein sequence ID" value="KAK0515925.1"/>
    <property type="molecule type" value="Genomic_DNA"/>
</dbReference>
<name>A0AA39V9M1_9LECA</name>
<keyword evidence="2" id="KW-1185">Reference proteome</keyword>
<sequence>MLNICIKLRAHGKEQVRATGSSWHDRKEQLPPERRAVEIAYKYTYRASSLRKVFVDWYVMCSVDKDTGVREWLATVPEFAADLIVTPSRTQQYFKRDEKDYLLRLTGKAYEAV</sequence>
<comment type="caution">
    <text evidence="1">The sequence shown here is derived from an EMBL/GenBank/DDBJ whole genome shotgun (WGS) entry which is preliminary data.</text>
</comment>
<dbReference type="AlphaFoldDB" id="A0AA39V9M1"/>
<organism evidence="1 2">
    <name type="scientific">Cladonia borealis</name>
    <dbReference type="NCBI Taxonomy" id="184061"/>
    <lineage>
        <taxon>Eukaryota</taxon>
        <taxon>Fungi</taxon>
        <taxon>Dikarya</taxon>
        <taxon>Ascomycota</taxon>
        <taxon>Pezizomycotina</taxon>
        <taxon>Lecanoromycetes</taxon>
        <taxon>OSLEUM clade</taxon>
        <taxon>Lecanoromycetidae</taxon>
        <taxon>Lecanorales</taxon>
        <taxon>Lecanorineae</taxon>
        <taxon>Cladoniaceae</taxon>
        <taxon>Cladonia</taxon>
    </lineage>
</organism>
<reference evidence="1" key="1">
    <citation type="submission" date="2023-03" db="EMBL/GenBank/DDBJ databases">
        <title>Complete genome of Cladonia borealis.</title>
        <authorList>
            <person name="Park H."/>
        </authorList>
    </citation>
    <scope>NUCLEOTIDE SEQUENCE</scope>
    <source>
        <strain evidence="1">ANT050790</strain>
    </source>
</reference>
<proteinExistence type="predicted"/>
<dbReference type="Proteomes" id="UP001166286">
    <property type="component" value="Unassembled WGS sequence"/>
</dbReference>
<evidence type="ECO:0000313" key="1">
    <source>
        <dbReference type="EMBL" id="KAK0515925.1"/>
    </source>
</evidence>
<protein>
    <submittedName>
        <fullName evidence="1">Uncharacterized protein</fullName>
    </submittedName>
</protein>
<evidence type="ECO:0000313" key="2">
    <source>
        <dbReference type="Proteomes" id="UP001166286"/>
    </source>
</evidence>
<gene>
    <name evidence="1" type="ORF">JMJ35_001959</name>
</gene>
<accession>A0AA39V9M1</accession>